<organism evidence="2 3">
    <name type="scientific">Bacillus yapensis</name>
    <dbReference type="NCBI Taxonomy" id="2492960"/>
    <lineage>
        <taxon>Bacteria</taxon>
        <taxon>Bacillati</taxon>
        <taxon>Bacillota</taxon>
        <taxon>Bacilli</taxon>
        <taxon>Bacillales</taxon>
        <taxon>Bacillaceae</taxon>
        <taxon>Bacillus</taxon>
    </lineage>
</organism>
<proteinExistence type="predicted"/>
<dbReference type="OrthoDB" id="2851062at2"/>
<dbReference type="EMBL" id="RXNT01000017">
    <property type="protein sequence ID" value="RTR27903.1"/>
    <property type="molecule type" value="Genomic_DNA"/>
</dbReference>
<dbReference type="InterPro" id="IPR048147">
    <property type="entry name" value="CBO0543-like"/>
</dbReference>
<reference evidence="2 3" key="1">
    <citation type="submission" date="2018-12" db="EMBL/GenBank/DDBJ databases">
        <title>Bacillus yapensis draft genome sequence.</title>
        <authorList>
            <person name="Yu L."/>
            <person name="Xu X."/>
            <person name="Tang X."/>
        </authorList>
    </citation>
    <scope>NUCLEOTIDE SEQUENCE [LARGE SCALE GENOMIC DNA]</scope>
    <source>
        <strain evidence="2 3">XXST-01</strain>
    </source>
</reference>
<dbReference type="RefSeq" id="WP_126410296.1">
    <property type="nucleotide sequence ID" value="NZ_RXNT01000017.1"/>
</dbReference>
<protein>
    <submittedName>
        <fullName evidence="2">Uncharacterized protein</fullName>
    </submittedName>
</protein>
<evidence type="ECO:0000313" key="2">
    <source>
        <dbReference type="EMBL" id="RTR27903.1"/>
    </source>
</evidence>
<name>A0A431VXN4_9BACI</name>
<sequence length="124" mass="15091">MYSTSLFALVFELIANIYLDLKYDLYGYFDKGPDWRTLPTLILIFPAVNLLFLNFYPFTRSKTIQLIYILICSIIGVVFEWIYIQTDFFYHNEWKLRYSLVSYPFIFYILTLNIRYIRKMINNK</sequence>
<comment type="caution">
    <text evidence="2">The sequence shown here is derived from an EMBL/GenBank/DDBJ whole genome shotgun (WGS) entry which is preliminary data.</text>
</comment>
<evidence type="ECO:0000256" key="1">
    <source>
        <dbReference type="SAM" id="Phobius"/>
    </source>
</evidence>
<feature type="transmembrane region" description="Helical" evidence="1">
    <location>
        <begin position="66"/>
        <end position="84"/>
    </location>
</feature>
<gene>
    <name evidence="2" type="ORF">EKG37_18160</name>
</gene>
<keyword evidence="3" id="KW-1185">Reference proteome</keyword>
<feature type="transmembrane region" description="Helical" evidence="1">
    <location>
        <begin position="96"/>
        <end position="117"/>
    </location>
</feature>
<evidence type="ECO:0000313" key="3">
    <source>
        <dbReference type="Proteomes" id="UP000271374"/>
    </source>
</evidence>
<dbReference type="Proteomes" id="UP000271374">
    <property type="component" value="Unassembled WGS sequence"/>
</dbReference>
<keyword evidence="1" id="KW-1133">Transmembrane helix</keyword>
<keyword evidence="1" id="KW-0812">Transmembrane</keyword>
<dbReference type="AlphaFoldDB" id="A0A431VXN4"/>
<dbReference type="NCBIfam" id="NF041644">
    <property type="entry name" value="CBO0543_fam"/>
    <property type="match status" value="1"/>
</dbReference>
<accession>A0A431VXN4</accession>
<keyword evidence="1" id="KW-0472">Membrane</keyword>
<feature type="transmembrane region" description="Helical" evidence="1">
    <location>
        <begin position="39"/>
        <end position="59"/>
    </location>
</feature>